<evidence type="ECO:0000313" key="1">
    <source>
        <dbReference type="EMBL" id="KEH37937.1"/>
    </source>
</evidence>
<dbReference type="HOGENOM" id="CLU_1930659_0_0_1"/>
<dbReference type="AlphaFoldDB" id="A0A072V803"/>
<protein>
    <submittedName>
        <fullName evidence="1 2">Uncharacterized protein</fullName>
    </submittedName>
</protein>
<sequence length="131" mass="14776">MLKEFWGGKSEFYRAIYRASQIKGRQIFWGAHTTHTQHAAEKSFGIEIEDSSLGARIFLSFSKNRVVTTLPLKKNFCPRKLPEGNNSRYETFILLSDSQVALSPVSPTQITFTKMITLTVPPSRVSFAAFA</sequence>
<evidence type="ECO:0000313" key="3">
    <source>
        <dbReference type="Proteomes" id="UP000002051"/>
    </source>
</evidence>
<gene>
    <name evidence="1" type="ordered locus">MTR_2g054175</name>
</gene>
<reference evidence="1 3" key="2">
    <citation type="journal article" date="2014" name="BMC Genomics">
        <title>An improved genome release (version Mt4.0) for the model legume Medicago truncatula.</title>
        <authorList>
            <person name="Tang H."/>
            <person name="Krishnakumar V."/>
            <person name="Bidwell S."/>
            <person name="Rosen B."/>
            <person name="Chan A."/>
            <person name="Zhou S."/>
            <person name="Gentzbittel L."/>
            <person name="Childs K.L."/>
            <person name="Yandell M."/>
            <person name="Gundlach H."/>
            <person name="Mayer K.F."/>
            <person name="Schwartz D.C."/>
            <person name="Town C.D."/>
        </authorList>
    </citation>
    <scope>GENOME REANNOTATION</scope>
    <source>
        <strain evidence="1">A17</strain>
        <strain evidence="2 3">cv. Jemalong A17</strain>
    </source>
</reference>
<dbReference type="Proteomes" id="UP000002051">
    <property type="component" value="Chromosome 2"/>
</dbReference>
<name>A0A072V803_MEDTR</name>
<reference evidence="1 3" key="1">
    <citation type="journal article" date="2011" name="Nature">
        <title>The Medicago genome provides insight into the evolution of rhizobial symbioses.</title>
        <authorList>
            <person name="Young N.D."/>
            <person name="Debelle F."/>
            <person name="Oldroyd G.E."/>
            <person name="Geurts R."/>
            <person name="Cannon S.B."/>
            <person name="Udvardi M.K."/>
            <person name="Benedito V.A."/>
            <person name="Mayer K.F."/>
            <person name="Gouzy J."/>
            <person name="Schoof H."/>
            <person name="Van de Peer Y."/>
            <person name="Proost S."/>
            <person name="Cook D.R."/>
            <person name="Meyers B.C."/>
            <person name="Spannagl M."/>
            <person name="Cheung F."/>
            <person name="De Mita S."/>
            <person name="Krishnakumar V."/>
            <person name="Gundlach H."/>
            <person name="Zhou S."/>
            <person name="Mudge J."/>
            <person name="Bharti A.K."/>
            <person name="Murray J.D."/>
            <person name="Naoumkina M.A."/>
            <person name="Rosen B."/>
            <person name="Silverstein K.A."/>
            <person name="Tang H."/>
            <person name="Rombauts S."/>
            <person name="Zhao P.X."/>
            <person name="Zhou P."/>
            <person name="Barbe V."/>
            <person name="Bardou P."/>
            <person name="Bechner M."/>
            <person name="Bellec A."/>
            <person name="Berger A."/>
            <person name="Berges H."/>
            <person name="Bidwell S."/>
            <person name="Bisseling T."/>
            <person name="Choisne N."/>
            <person name="Couloux A."/>
            <person name="Denny R."/>
            <person name="Deshpande S."/>
            <person name="Dai X."/>
            <person name="Doyle J.J."/>
            <person name="Dudez A.M."/>
            <person name="Farmer A.D."/>
            <person name="Fouteau S."/>
            <person name="Franken C."/>
            <person name="Gibelin C."/>
            <person name="Gish J."/>
            <person name="Goldstein S."/>
            <person name="Gonzalez A.J."/>
            <person name="Green P.J."/>
            <person name="Hallab A."/>
            <person name="Hartog M."/>
            <person name="Hua A."/>
            <person name="Humphray S.J."/>
            <person name="Jeong D.H."/>
            <person name="Jing Y."/>
            <person name="Jocker A."/>
            <person name="Kenton S.M."/>
            <person name="Kim D.J."/>
            <person name="Klee K."/>
            <person name="Lai H."/>
            <person name="Lang C."/>
            <person name="Lin S."/>
            <person name="Macmil S.L."/>
            <person name="Magdelenat G."/>
            <person name="Matthews L."/>
            <person name="McCorrison J."/>
            <person name="Monaghan E.L."/>
            <person name="Mun J.H."/>
            <person name="Najar F.Z."/>
            <person name="Nicholson C."/>
            <person name="Noirot C."/>
            <person name="O'Bleness M."/>
            <person name="Paule C.R."/>
            <person name="Poulain J."/>
            <person name="Prion F."/>
            <person name="Qin B."/>
            <person name="Qu C."/>
            <person name="Retzel E.F."/>
            <person name="Riddle C."/>
            <person name="Sallet E."/>
            <person name="Samain S."/>
            <person name="Samson N."/>
            <person name="Sanders I."/>
            <person name="Saurat O."/>
            <person name="Scarpelli C."/>
            <person name="Schiex T."/>
            <person name="Segurens B."/>
            <person name="Severin A.J."/>
            <person name="Sherrier D.J."/>
            <person name="Shi R."/>
            <person name="Sims S."/>
            <person name="Singer S.R."/>
            <person name="Sinharoy S."/>
            <person name="Sterck L."/>
            <person name="Viollet A."/>
            <person name="Wang B.B."/>
            <person name="Wang K."/>
            <person name="Wang M."/>
            <person name="Wang X."/>
            <person name="Warfsmann J."/>
            <person name="Weissenbach J."/>
            <person name="White D.D."/>
            <person name="White J.D."/>
            <person name="Wiley G.B."/>
            <person name="Wincker P."/>
            <person name="Xing Y."/>
            <person name="Yang L."/>
            <person name="Yao Z."/>
            <person name="Ying F."/>
            <person name="Zhai J."/>
            <person name="Zhou L."/>
            <person name="Zuber A."/>
            <person name="Denarie J."/>
            <person name="Dixon R.A."/>
            <person name="May G.D."/>
            <person name="Schwartz D.C."/>
            <person name="Rogers J."/>
            <person name="Quetier F."/>
            <person name="Town C.D."/>
            <person name="Roe B.A."/>
        </authorList>
    </citation>
    <scope>NUCLEOTIDE SEQUENCE [LARGE SCALE GENOMIC DNA]</scope>
    <source>
        <strain evidence="1">A17</strain>
        <strain evidence="2 3">cv. Jemalong A17</strain>
    </source>
</reference>
<keyword evidence="3" id="KW-1185">Reference proteome</keyword>
<organism evidence="1 3">
    <name type="scientific">Medicago truncatula</name>
    <name type="common">Barrel medic</name>
    <name type="synonym">Medicago tribuloides</name>
    <dbReference type="NCBI Taxonomy" id="3880"/>
    <lineage>
        <taxon>Eukaryota</taxon>
        <taxon>Viridiplantae</taxon>
        <taxon>Streptophyta</taxon>
        <taxon>Embryophyta</taxon>
        <taxon>Tracheophyta</taxon>
        <taxon>Spermatophyta</taxon>
        <taxon>Magnoliopsida</taxon>
        <taxon>eudicotyledons</taxon>
        <taxon>Gunneridae</taxon>
        <taxon>Pentapetalae</taxon>
        <taxon>rosids</taxon>
        <taxon>fabids</taxon>
        <taxon>Fabales</taxon>
        <taxon>Fabaceae</taxon>
        <taxon>Papilionoideae</taxon>
        <taxon>50 kb inversion clade</taxon>
        <taxon>NPAAA clade</taxon>
        <taxon>Hologalegina</taxon>
        <taxon>IRL clade</taxon>
        <taxon>Trifolieae</taxon>
        <taxon>Medicago</taxon>
    </lineage>
</organism>
<dbReference type="EnsemblPlants" id="KEH37937">
    <property type="protein sequence ID" value="KEH37937"/>
    <property type="gene ID" value="MTR_2g054175"/>
</dbReference>
<proteinExistence type="predicted"/>
<dbReference type="PaxDb" id="3880-AES65873"/>
<evidence type="ECO:0000313" key="2">
    <source>
        <dbReference type="EnsemblPlants" id="KEH37937"/>
    </source>
</evidence>
<dbReference type="EMBL" id="CM001218">
    <property type="protein sequence ID" value="KEH37937.1"/>
    <property type="molecule type" value="Genomic_DNA"/>
</dbReference>
<accession>A0A072V803</accession>
<reference evidence="2" key="3">
    <citation type="submission" date="2015-04" db="UniProtKB">
        <authorList>
            <consortium name="EnsemblPlants"/>
        </authorList>
    </citation>
    <scope>IDENTIFICATION</scope>
    <source>
        <strain evidence="2">cv. Jemalong A17</strain>
    </source>
</reference>